<protein>
    <submittedName>
        <fullName evidence="2">Uncharacterized protein</fullName>
    </submittedName>
</protein>
<dbReference type="Proteomes" id="UP001153269">
    <property type="component" value="Unassembled WGS sequence"/>
</dbReference>
<keyword evidence="3" id="KW-1185">Reference proteome</keyword>
<name>A0A9N7YC02_PLEPL</name>
<proteinExistence type="predicted"/>
<sequence length="88" mass="9576">MKRRCEGDGVGFGGTEEELSGETGRRKSDKVHVDERSDGGREKGKGRRKGSATLLWGLRQELSLIVCNKELTPSGTIAVLRMGSFGRP</sequence>
<dbReference type="AlphaFoldDB" id="A0A9N7YC02"/>
<comment type="caution">
    <text evidence="2">The sequence shown here is derived from an EMBL/GenBank/DDBJ whole genome shotgun (WGS) entry which is preliminary data.</text>
</comment>
<evidence type="ECO:0000313" key="2">
    <source>
        <dbReference type="EMBL" id="CAB1425910.1"/>
    </source>
</evidence>
<organism evidence="2 3">
    <name type="scientific">Pleuronectes platessa</name>
    <name type="common">European plaice</name>
    <dbReference type="NCBI Taxonomy" id="8262"/>
    <lineage>
        <taxon>Eukaryota</taxon>
        <taxon>Metazoa</taxon>
        <taxon>Chordata</taxon>
        <taxon>Craniata</taxon>
        <taxon>Vertebrata</taxon>
        <taxon>Euteleostomi</taxon>
        <taxon>Actinopterygii</taxon>
        <taxon>Neopterygii</taxon>
        <taxon>Teleostei</taxon>
        <taxon>Neoteleostei</taxon>
        <taxon>Acanthomorphata</taxon>
        <taxon>Carangaria</taxon>
        <taxon>Pleuronectiformes</taxon>
        <taxon>Pleuronectoidei</taxon>
        <taxon>Pleuronectidae</taxon>
        <taxon>Pleuronectes</taxon>
    </lineage>
</organism>
<evidence type="ECO:0000313" key="3">
    <source>
        <dbReference type="Proteomes" id="UP001153269"/>
    </source>
</evidence>
<feature type="region of interest" description="Disordered" evidence="1">
    <location>
        <begin position="1"/>
        <end position="50"/>
    </location>
</feature>
<dbReference type="EMBL" id="CADEAL010000846">
    <property type="protein sequence ID" value="CAB1425910.1"/>
    <property type="molecule type" value="Genomic_DNA"/>
</dbReference>
<reference evidence="2" key="1">
    <citation type="submission" date="2020-03" db="EMBL/GenBank/DDBJ databases">
        <authorList>
            <person name="Weist P."/>
        </authorList>
    </citation>
    <scope>NUCLEOTIDE SEQUENCE</scope>
</reference>
<gene>
    <name evidence="2" type="ORF">PLEPLA_LOCUS13844</name>
</gene>
<evidence type="ECO:0000256" key="1">
    <source>
        <dbReference type="SAM" id="MobiDB-lite"/>
    </source>
</evidence>
<accession>A0A9N7YC02</accession>
<feature type="compositionally biased region" description="Basic and acidic residues" evidence="1">
    <location>
        <begin position="23"/>
        <end position="43"/>
    </location>
</feature>